<keyword evidence="2" id="KW-1185">Reference proteome</keyword>
<comment type="caution">
    <text evidence="1">The sequence shown here is derived from an EMBL/GenBank/DDBJ whole genome shotgun (WGS) entry which is preliminary data.</text>
</comment>
<protein>
    <submittedName>
        <fullName evidence="1">Uncharacterized protein</fullName>
    </submittedName>
</protein>
<evidence type="ECO:0000313" key="2">
    <source>
        <dbReference type="Proteomes" id="UP001177023"/>
    </source>
</evidence>
<dbReference type="Proteomes" id="UP001177023">
    <property type="component" value="Unassembled WGS sequence"/>
</dbReference>
<dbReference type="AlphaFoldDB" id="A0AA36DDY8"/>
<evidence type="ECO:0000313" key="1">
    <source>
        <dbReference type="EMBL" id="CAJ0585975.1"/>
    </source>
</evidence>
<feature type="non-terminal residue" evidence="1">
    <location>
        <position position="120"/>
    </location>
</feature>
<organism evidence="1 2">
    <name type="scientific">Mesorhabditis spiculigera</name>
    <dbReference type="NCBI Taxonomy" id="96644"/>
    <lineage>
        <taxon>Eukaryota</taxon>
        <taxon>Metazoa</taxon>
        <taxon>Ecdysozoa</taxon>
        <taxon>Nematoda</taxon>
        <taxon>Chromadorea</taxon>
        <taxon>Rhabditida</taxon>
        <taxon>Rhabditina</taxon>
        <taxon>Rhabditomorpha</taxon>
        <taxon>Rhabditoidea</taxon>
        <taxon>Rhabditidae</taxon>
        <taxon>Mesorhabditinae</taxon>
        <taxon>Mesorhabditis</taxon>
    </lineage>
</organism>
<dbReference type="EMBL" id="CATQJA010002707">
    <property type="protein sequence ID" value="CAJ0585975.1"/>
    <property type="molecule type" value="Genomic_DNA"/>
</dbReference>
<sequence length="120" mass="13818">MPRVEAAPPKRQTAVERLELEQTMKYESIRQANDLAARLKTIKDEGCAPSLAIQRDKLWPFLHARHPEGFRDAKIALCNFHDNEMARDLCDAECRRVTVLENSIHLAQQAKVSRFSNFWG</sequence>
<gene>
    <name evidence="1" type="ORF">MSPICULIGERA_LOCUS23984</name>
</gene>
<reference evidence="1" key="1">
    <citation type="submission" date="2023-06" db="EMBL/GenBank/DDBJ databases">
        <authorList>
            <person name="Delattre M."/>
        </authorList>
    </citation>
    <scope>NUCLEOTIDE SEQUENCE</scope>
    <source>
        <strain evidence="1">AF72</strain>
    </source>
</reference>
<name>A0AA36DDY8_9BILA</name>
<proteinExistence type="predicted"/>
<accession>A0AA36DDY8</accession>